<dbReference type="FunFam" id="3.40.50.300:FF:000425">
    <property type="entry name" value="Probable ABC transporter, ATP-binding subunit"/>
    <property type="match status" value="1"/>
</dbReference>
<dbReference type="PANTHER" id="PTHR42781">
    <property type="entry name" value="SPERMIDINE/PUTRESCINE IMPORT ATP-BINDING PROTEIN POTA"/>
    <property type="match status" value="1"/>
</dbReference>
<comment type="subunit">
    <text evidence="7">The complex is composed of two ATP-binding proteins (WtpC), two transmembrane proteins (WtpB) and a solute-binding protein (WtpA).</text>
</comment>
<dbReference type="Proteomes" id="UP000255421">
    <property type="component" value="Unassembled WGS sequence"/>
</dbReference>
<dbReference type="Gene3D" id="2.40.50.100">
    <property type="match status" value="1"/>
</dbReference>
<dbReference type="InterPro" id="IPR003593">
    <property type="entry name" value="AAA+_ATPase"/>
</dbReference>
<accession>A0A1H1EN72</accession>
<evidence type="ECO:0000313" key="14">
    <source>
        <dbReference type="EMBL" id="RDI71825.1"/>
    </source>
</evidence>
<dbReference type="GO" id="GO:0005524">
    <property type="term" value="F:ATP binding"/>
    <property type="evidence" value="ECO:0007669"/>
    <property type="project" value="UniProtKB-KW"/>
</dbReference>
<sequence length="410" mass="44206">MRLELDDVRREYGGTTALADVSLDIEDGEFFTLVGPSGCGKTTTLRLVAGFEEPTAGSVRFDGREMRGVPPEERGVGVVFQNYALFPHMTVGENVAYGLRFADAPGGVSDEERVAELLELVGLPEAADRDPTELSGGQQQRIALARALAPGPNLLLLDEPMSALDAQLRERLRATVKEIQSELEITTLYVTHDQEEALAVSDRIAVMSDGRVEQVGAPREVYRRPRSRFVAEFVGDNNVFVGRAEESTSPHETKGLDGRTDDGAAESEVRITIGNETYIVRTDRDIEAGDRVTFCVRPEQIRVLAGGSDDGADSDEGGAPRAETADGGEPTDCGEKTDGRAATDRTTNAATSPENRLRGRVADAEFLGETTRVRVDCDGHRITLRTADPLDGVVEVGFDAADARVVEVGE</sequence>
<evidence type="ECO:0000256" key="2">
    <source>
        <dbReference type="ARBA" id="ARBA00022448"/>
    </source>
</evidence>
<comment type="function">
    <text evidence="11">Part of the ABC transporter complex WtpABC involved in molybdate/tungstate import. Responsible for energy coupling to the transport system.</text>
</comment>
<dbReference type="Pfam" id="PF00005">
    <property type="entry name" value="ABC_tran"/>
    <property type="match status" value="1"/>
</dbReference>
<dbReference type="GO" id="GO:0016887">
    <property type="term" value="F:ATP hydrolysis activity"/>
    <property type="evidence" value="ECO:0007669"/>
    <property type="project" value="InterPro"/>
</dbReference>
<organism evidence="15 16">
    <name type="scientific">Halopelagius longus</name>
    <dbReference type="NCBI Taxonomy" id="1236180"/>
    <lineage>
        <taxon>Archaea</taxon>
        <taxon>Methanobacteriati</taxon>
        <taxon>Methanobacteriota</taxon>
        <taxon>Stenosarchaea group</taxon>
        <taxon>Halobacteria</taxon>
        <taxon>Halobacteriales</taxon>
        <taxon>Haloferacaceae</taxon>
    </lineage>
</organism>
<protein>
    <recommendedName>
        <fullName evidence="9">Molybdate/tungstate import ATP-binding protein WtpC</fullName>
        <ecNumber evidence="8">7.3.2.6</ecNumber>
    </recommendedName>
</protein>
<gene>
    <name evidence="14" type="ORF">DWB78_08855</name>
    <name evidence="15" type="ORF">SAMN05216278_2986</name>
</gene>
<dbReference type="InterPro" id="IPR017871">
    <property type="entry name" value="ABC_transporter-like_CS"/>
</dbReference>
<dbReference type="GO" id="GO:1901238">
    <property type="term" value="F:ABC-type tungstate transporter activity"/>
    <property type="evidence" value="ECO:0007669"/>
    <property type="project" value="UniProtKB-EC"/>
</dbReference>
<evidence type="ECO:0000256" key="4">
    <source>
        <dbReference type="ARBA" id="ARBA00022741"/>
    </source>
</evidence>
<feature type="region of interest" description="Disordered" evidence="12">
    <location>
        <begin position="305"/>
        <end position="355"/>
    </location>
</feature>
<keyword evidence="3" id="KW-0500">Molybdenum</keyword>
<proteinExistence type="inferred from homology"/>
<evidence type="ECO:0000256" key="1">
    <source>
        <dbReference type="ARBA" id="ARBA00004202"/>
    </source>
</evidence>
<evidence type="ECO:0000259" key="13">
    <source>
        <dbReference type="PROSITE" id="PS50893"/>
    </source>
</evidence>
<evidence type="ECO:0000256" key="12">
    <source>
        <dbReference type="SAM" id="MobiDB-lite"/>
    </source>
</evidence>
<evidence type="ECO:0000256" key="7">
    <source>
        <dbReference type="ARBA" id="ARBA00038781"/>
    </source>
</evidence>
<keyword evidence="5 15" id="KW-0067">ATP-binding</keyword>
<evidence type="ECO:0000256" key="8">
    <source>
        <dbReference type="ARBA" id="ARBA00039025"/>
    </source>
</evidence>
<dbReference type="InterPro" id="IPR027417">
    <property type="entry name" value="P-loop_NTPase"/>
</dbReference>
<dbReference type="SMART" id="SM00382">
    <property type="entry name" value="AAA"/>
    <property type="match status" value="1"/>
</dbReference>
<comment type="subcellular location">
    <subcellularLocation>
        <location evidence="1">Cell membrane</location>
        <topology evidence="1">Peripheral membrane protein</topology>
    </subcellularLocation>
</comment>
<reference evidence="16" key="2">
    <citation type="submission" date="2016-10" db="EMBL/GenBank/DDBJ databases">
        <authorList>
            <person name="Varghese N."/>
            <person name="Submissions S."/>
        </authorList>
    </citation>
    <scope>NUCLEOTIDE SEQUENCE [LARGE SCALE GENOMIC DNA]</scope>
    <source>
        <strain evidence="16">CGMCC 1.12397</strain>
    </source>
</reference>
<dbReference type="EMBL" id="FNKQ01000003">
    <property type="protein sequence ID" value="SDQ90183.1"/>
    <property type="molecule type" value="Genomic_DNA"/>
</dbReference>
<dbReference type="EMBL" id="QQST01000001">
    <property type="protein sequence ID" value="RDI71825.1"/>
    <property type="molecule type" value="Genomic_DNA"/>
</dbReference>
<reference evidence="15" key="1">
    <citation type="submission" date="2016-10" db="EMBL/GenBank/DDBJ databases">
        <authorList>
            <person name="de Groot N.N."/>
        </authorList>
    </citation>
    <scope>NUCLEOTIDE SEQUENCE [LARGE SCALE GENOMIC DNA]</scope>
    <source>
        <strain evidence="15">CGMCC 1.12397</strain>
    </source>
</reference>
<keyword evidence="2" id="KW-0813">Transport</keyword>
<feature type="region of interest" description="Disordered" evidence="12">
    <location>
        <begin position="242"/>
        <end position="268"/>
    </location>
</feature>
<reference evidence="14 17" key="3">
    <citation type="submission" date="2018-07" db="EMBL/GenBank/DDBJ databases">
        <title>Genome sequence of extremly halophilic archaeon Halopelagius longus strain BC12-B1.</title>
        <authorList>
            <person name="Zhang X."/>
        </authorList>
    </citation>
    <scope>NUCLEOTIDE SEQUENCE [LARGE SCALE GENOMIC DNA]</scope>
    <source>
        <strain evidence="14 17">BC12-B1</strain>
    </source>
</reference>
<dbReference type="OrthoDB" id="18368at2157"/>
<evidence type="ECO:0000256" key="11">
    <source>
        <dbReference type="ARBA" id="ARBA00057369"/>
    </source>
</evidence>
<comment type="catalytic activity">
    <reaction evidence="10">
        <text>tungstate(in) + ATP + H2O = tungstate(out) + ADP + phosphate + H(+)</text>
        <dbReference type="Rhea" id="RHEA:35027"/>
        <dbReference type="ChEBI" id="CHEBI:15377"/>
        <dbReference type="ChEBI" id="CHEBI:15378"/>
        <dbReference type="ChEBI" id="CHEBI:30616"/>
        <dbReference type="ChEBI" id="CHEBI:43474"/>
        <dbReference type="ChEBI" id="CHEBI:46502"/>
        <dbReference type="ChEBI" id="CHEBI:456216"/>
        <dbReference type="EC" id="7.3.2.6"/>
    </reaction>
</comment>
<feature type="domain" description="ABC transporter" evidence="13">
    <location>
        <begin position="3"/>
        <end position="234"/>
    </location>
</feature>
<dbReference type="PANTHER" id="PTHR42781:SF4">
    <property type="entry name" value="SPERMIDINE_PUTRESCINE IMPORT ATP-BINDING PROTEIN POTA"/>
    <property type="match status" value="1"/>
</dbReference>
<dbReference type="SUPFAM" id="SSF52540">
    <property type="entry name" value="P-loop containing nucleoside triphosphate hydrolases"/>
    <property type="match status" value="1"/>
</dbReference>
<dbReference type="RefSeq" id="WP_092538462.1">
    <property type="nucleotide sequence ID" value="NZ_FNKQ01000003.1"/>
</dbReference>
<dbReference type="InterPro" id="IPR050093">
    <property type="entry name" value="ABC_SmlMolc_Importer"/>
</dbReference>
<evidence type="ECO:0000313" key="16">
    <source>
        <dbReference type="Proteomes" id="UP000199289"/>
    </source>
</evidence>
<dbReference type="SUPFAM" id="SSF50331">
    <property type="entry name" value="MOP-like"/>
    <property type="match status" value="1"/>
</dbReference>
<keyword evidence="4" id="KW-0547">Nucleotide-binding</keyword>
<evidence type="ECO:0000256" key="10">
    <source>
        <dbReference type="ARBA" id="ARBA00047936"/>
    </source>
</evidence>
<evidence type="ECO:0000256" key="9">
    <source>
        <dbReference type="ARBA" id="ARBA00041133"/>
    </source>
</evidence>
<feature type="compositionally biased region" description="Basic and acidic residues" evidence="12">
    <location>
        <begin position="333"/>
        <end position="343"/>
    </location>
</feature>
<dbReference type="InterPro" id="IPR013611">
    <property type="entry name" value="Transp-assoc_OB_typ2"/>
</dbReference>
<name>A0A1H1EN72_9EURY</name>
<comment type="similarity">
    <text evidence="6">Belongs to the ABC transporter superfamily. Sulfate/tungstate importer (TC 3.A.1.6) family.</text>
</comment>
<dbReference type="EC" id="7.3.2.6" evidence="8"/>
<dbReference type="AlphaFoldDB" id="A0A1H1EN72"/>
<evidence type="ECO:0000256" key="5">
    <source>
        <dbReference type="ARBA" id="ARBA00022840"/>
    </source>
</evidence>
<dbReference type="Pfam" id="PF08402">
    <property type="entry name" value="TOBE_2"/>
    <property type="match status" value="1"/>
</dbReference>
<keyword evidence="17" id="KW-1185">Reference proteome</keyword>
<dbReference type="GO" id="GO:0043190">
    <property type="term" value="C:ATP-binding cassette (ABC) transporter complex"/>
    <property type="evidence" value="ECO:0007669"/>
    <property type="project" value="InterPro"/>
</dbReference>
<evidence type="ECO:0000313" key="17">
    <source>
        <dbReference type="Proteomes" id="UP000255421"/>
    </source>
</evidence>
<dbReference type="PROSITE" id="PS00211">
    <property type="entry name" value="ABC_TRANSPORTER_1"/>
    <property type="match status" value="1"/>
</dbReference>
<dbReference type="InterPro" id="IPR008995">
    <property type="entry name" value="Mo/tungstate-bd_C_term_dom"/>
</dbReference>
<dbReference type="Gene3D" id="3.40.50.300">
    <property type="entry name" value="P-loop containing nucleotide triphosphate hydrolases"/>
    <property type="match status" value="1"/>
</dbReference>
<feature type="compositionally biased region" description="Basic and acidic residues" evidence="12">
    <location>
        <begin position="243"/>
        <end position="262"/>
    </location>
</feature>
<dbReference type="InterPro" id="IPR003439">
    <property type="entry name" value="ABC_transporter-like_ATP-bd"/>
</dbReference>
<evidence type="ECO:0000256" key="6">
    <source>
        <dbReference type="ARBA" id="ARBA00038307"/>
    </source>
</evidence>
<evidence type="ECO:0000256" key="3">
    <source>
        <dbReference type="ARBA" id="ARBA00022505"/>
    </source>
</evidence>
<evidence type="ECO:0000313" key="15">
    <source>
        <dbReference type="EMBL" id="SDQ90183.1"/>
    </source>
</evidence>
<dbReference type="PROSITE" id="PS50893">
    <property type="entry name" value="ABC_TRANSPORTER_2"/>
    <property type="match status" value="1"/>
</dbReference>
<dbReference type="Proteomes" id="UP000199289">
    <property type="component" value="Unassembled WGS sequence"/>
</dbReference>